<keyword evidence="2" id="KW-0808">Transferase</keyword>
<dbReference type="CDD" id="cd24032">
    <property type="entry name" value="ASKHA_NBD_TsaB"/>
    <property type="match status" value="1"/>
</dbReference>
<dbReference type="InterPro" id="IPR022496">
    <property type="entry name" value="T6A_TsaB"/>
</dbReference>
<dbReference type="GO" id="GO:0002949">
    <property type="term" value="P:tRNA threonylcarbamoyladenosine modification"/>
    <property type="evidence" value="ECO:0007669"/>
    <property type="project" value="InterPro"/>
</dbReference>
<dbReference type="EMBL" id="CP066681">
    <property type="protein sequence ID" value="QQG35727.1"/>
    <property type="molecule type" value="Genomic_DNA"/>
</dbReference>
<dbReference type="GO" id="GO:0016740">
    <property type="term" value="F:transferase activity"/>
    <property type="evidence" value="ECO:0007669"/>
    <property type="project" value="UniProtKB-KW"/>
</dbReference>
<dbReference type="Pfam" id="PF00814">
    <property type="entry name" value="TsaD"/>
    <property type="match status" value="1"/>
</dbReference>
<dbReference type="Gene3D" id="3.30.420.40">
    <property type="match status" value="2"/>
</dbReference>
<accession>A0A7T5R1F6</accession>
<sequence length="232" mass="24851">MKILALDTAMNGCAVAVWDAGGDEAVSAVEPMLCGHAERLVPLAQNILTEAHLDFSDIDLIATTVGPGAFTGLRIGLSAARAMGLALDVPVVGVTTLDVLAASYLARHQDPHNLLVLIETKRSDFYGQLFSPAGDILSEPFALPAEQISALYLVDSIVLIGDASQRFLSLLLQEQKAGVVVRTGFEVPDPAHLARLAYRQYASGGYLTPPKPLYLREADISQSRKTQRKIAE</sequence>
<dbReference type="Proteomes" id="UP000595362">
    <property type="component" value="Chromosome"/>
</dbReference>
<dbReference type="NCBIfam" id="TIGR03725">
    <property type="entry name" value="T6A_YeaZ"/>
    <property type="match status" value="1"/>
</dbReference>
<dbReference type="GO" id="GO:0005829">
    <property type="term" value="C:cytosol"/>
    <property type="evidence" value="ECO:0007669"/>
    <property type="project" value="TreeGrafter"/>
</dbReference>
<feature type="domain" description="Gcp-like" evidence="1">
    <location>
        <begin position="36"/>
        <end position="128"/>
    </location>
</feature>
<reference evidence="2 3" key="1">
    <citation type="submission" date="2020-07" db="EMBL/GenBank/DDBJ databases">
        <title>Huge and variable diversity of episymbiotic CPR bacteria and DPANN archaea in groundwater ecosystems.</title>
        <authorList>
            <person name="He C.Y."/>
            <person name="Keren R."/>
            <person name="Whittaker M."/>
            <person name="Farag I.F."/>
            <person name="Doudna J."/>
            <person name="Cate J.H.D."/>
            <person name="Banfield J.F."/>
        </authorList>
    </citation>
    <scope>NUCLEOTIDE SEQUENCE [LARGE SCALE GENOMIC DNA]</scope>
    <source>
        <strain evidence="2">NC_groundwater_70_Ag_B-0.1um_54_66</strain>
    </source>
</reference>
<evidence type="ECO:0000313" key="3">
    <source>
        <dbReference type="Proteomes" id="UP000595362"/>
    </source>
</evidence>
<gene>
    <name evidence="2" type="primary">tsaB</name>
    <name evidence="2" type="ORF">HYS17_09475</name>
</gene>
<dbReference type="AlphaFoldDB" id="A0A7T5R1F6"/>
<proteinExistence type="predicted"/>
<evidence type="ECO:0000313" key="2">
    <source>
        <dbReference type="EMBL" id="QQG35727.1"/>
    </source>
</evidence>
<name>A0A7T5R1F6_9BACT</name>
<evidence type="ECO:0000259" key="1">
    <source>
        <dbReference type="Pfam" id="PF00814"/>
    </source>
</evidence>
<organism evidence="2 3">
    <name type="scientific">Micavibrio aeruginosavorus</name>
    <dbReference type="NCBI Taxonomy" id="349221"/>
    <lineage>
        <taxon>Bacteria</taxon>
        <taxon>Pseudomonadati</taxon>
        <taxon>Bdellovibrionota</taxon>
        <taxon>Bdellovibrionia</taxon>
        <taxon>Bdellovibrionales</taxon>
        <taxon>Pseudobdellovibrionaceae</taxon>
        <taxon>Micavibrio</taxon>
    </lineage>
</organism>
<dbReference type="InterPro" id="IPR043129">
    <property type="entry name" value="ATPase_NBD"/>
</dbReference>
<dbReference type="PANTHER" id="PTHR11735">
    <property type="entry name" value="TRNA N6-ADENOSINE THREONYLCARBAMOYLTRANSFERASE"/>
    <property type="match status" value="1"/>
</dbReference>
<dbReference type="PANTHER" id="PTHR11735:SF11">
    <property type="entry name" value="TRNA THREONYLCARBAMOYLADENOSINE BIOSYNTHESIS PROTEIN TSAB"/>
    <property type="match status" value="1"/>
</dbReference>
<dbReference type="InterPro" id="IPR000905">
    <property type="entry name" value="Gcp-like_dom"/>
</dbReference>
<protein>
    <submittedName>
        <fullName evidence="2">tRNA (Adenosine(37)-N6)-threonylcarbamoyltransferase complex dimerization subunit type 1 TsaB</fullName>
    </submittedName>
</protein>
<dbReference type="SUPFAM" id="SSF53067">
    <property type="entry name" value="Actin-like ATPase domain"/>
    <property type="match status" value="1"/>
</dbReference>